<dbReference type="EMBL" id="CP086716">
    <property type="protein sequence ID" value="WOO81110.1"/>
    <property type="molecule type" value="Genomic_DNA"/>
</dbReference>
<dbReference type="RefSeq" id="XP_062627142.1">
    <property type="nucleotide sequence ID" value="XM_062771158.1"/>
</dbReference>
<sequence length="255" mass="28376">MRPTTSLLKQTAGYRAPATLPVPSAAAFALVRDLLAQRPRHFREILLDGVGAKLTAANVYPAGARMKGKGKAVVEESAVEIPKEHPFVSGQYLKKHILPVLASQKLIAKEWRHAEPGSALEHAHRPHTDRKHSMWVLQDDGKSAARWSNLTSGTVTRRILSQQGHEVQLEAKAAAEAARQAKFASGEEQRSDKDVIAWDARPKGFTVTAERLHLNRRRARRREFKEEHAARKAEERVGHAQLAAEMLEKLRVAKA</sequence>
<evidence type="ECO:0000313" key="1">
    <source>
        <dbReference type="EMBL" id="WOO81110.1"/>
    </source>
</evidence>
<proteinExistence type="predicted"/>
<name>A0AAF0Y6P5_9TREE</name>
<accession>A0AAF0Y6P5</accession>
<evidence type="ECO:0000313" key="2">
    <source>
        <dbReference type="Proteomes" id="UP000827549"/>
    </source>
</evidence>
<organism evidence="1 2">
    <name type="scientific">Vanrija pseudolonga</name>
    <dbReference type="NCBI Taxonomy" id="143232"/>
    <lineage>
        <taxon>Eukaryota</taxon>
        <taxon>Fungi</taxon>
        <taxon>Dikarya</taxon>
        <taxon>Basidiomycota</taxon>
        <taxon>Agaricomycotina</taxon>
        <taxon>Tremellomycetes</taxon>
        <taxon>Trichosporonales</taxon>
        <taxon>Trichosporonaceae</taxon>
        <taxon>Vanrija</taxon>
    </lineage>
</organism>
<gene>
    <name evidence="1" type="ORF">LOC62_03G004640</name>
</gene>
<protein>
    <submittedName>
        <fullName evidence="1">Uncharacterized protein</fullName>
    </submittedName>
</protein>
<dbReference type="AlphaFoldDB" id="A0AAF0Y6P5"/>
<dbReference type="GeneID" id="87807876"/>
<keyword evidence="2" id="KW-1185">Reference proteome</keyword>
<reference evidence="1" key="1">
    <citation type="submission" date="2023-10" db="EMBL/GenBank/DDBJ databases">
        <authorList>
            <person name="Noh H."/>
        </authorList>
    </citation>
    <scope>NUCLEOTIDE SEQUENCE</scope>
    <source>
        <strain evidence="1">DUCC4014</strain>
    </source>
</reference>
<dbReference type="Proteomes" id="UP000827549">
    <property type="component" value="Chromosome 3"/>
</dbReference>